<reference evidence="1" key="1">
    <citation type="submission" date="2023-03" db="EMBL/GenBank/DDBJ databases">
        <title>Chromosome-level genomes of two armyworms, Mythimna separata and Mythimna loreyi, provide insights into the biosynthesis and reception of sex pheromones.</title>
        <authorList>
            <person name="Zhao H."/>
        </authorList>
    </citation>
    <scope>NUCLEOTIDE SEQUENCE</scope>
    <source>
        <strain evidence="1">BeijingLab</strain>
    </source>
</reference>
<proteinExistence type="predicted"/>
<protein>
    <submittedName>
        <fullName evidence="1">Uncharacterized protein</fullName>
    </submittedName>
</protein>
<name>A0ACC2QKG9_9NEOP</name>
<sequence>MSVLKKIKISTSALVLPKVRYVEHKQALWPDATLRRTSRGLIQNSYVRAGQAGTRHWQPRPAPVLVGSPPCATEELSHRELVASLNGPASCRFVLLVVDVCYVIISSLSTPLYTHLATARGHTTGTYPDGCPGLRTVDPKTPKLLL</sequence>
<dbReference type="Proteomes" id="UP001231649">
    <property type="component" value="Chromosome 3"/>
</dbReference>
<evidence type="ECO:0000313" key="1">
    <source>
        <dbReference type="EMBL" id="KAJ8719456.1"/>
    </source>
</evidence>
<keyword evidence="2" id="KW-1185">Reference proteome</keyword>
<accession>A0ACC2QKG9</accession>
<evidence type="ECO:0000313" key="2">
    <source>
        <dbReference type="Proteomes" id="UP001231649"/>
    </source>
</evidence>
<gene>
    <name evidence="1" type="ORF">PYW08_011631</name>
</gene>
<organism evidence="1 2">
    <name type="scientific">Mythimna loreyi</name>
    <dbReference type="NCBI Taxonomy" id="667449"/>
    <lineage>
        <taxon>Eukaryota</taxon>
        <taxon>Metazoa</taxon>
        <taxon>Ecdysozoa</taxon>
        <taxon>Arthropoda</taxon>
        <taxon>Hexapoda</taxon>
        <taxon>Insecta</taxon>
        <taxon>Pterygota</taxon>
        <taxon>Neoptera</taxon>
        <taxon>Endopterygota</taxon>
        <taxon>Lepidoptera</taxon>
        <taxon>Glossata</taxon>
        <taxon>Ditrysia</taxon>
        <taxon>Noctuoidea</taxon>
        <taxon>Noctuidae</taxon>
        <taxon>Noctuinae</taxon>
        <taxon>Hadenini</taxon>
        <taxon>Mythimna</taxon>
    </lineage>
</organism>
<comment type="caution">
    <text evidence="1">The sequence shown here is derived from an EMBL/GenBank/DDBJ whole genome shotgun (WGS) entry which is preliminary data.</text>
</comment>
<dbReference type="EMBL" id="CM056779">
    <property type="protein sequence ID" value="KAJ8719456.1"/>
    <property type="molecule type" value="Genomic_DNA"/>
</dbReference>